<feature type="transmembrane region" description="Helical" evidence="2">
    <location>
        <begin position="164"/>
        <end position="188"/>
    </location>
</feature>
<evidence type="ECO:0000313" key="3">
    <source>
        <dbReference type="EMBL" id="CBY15734.1"/>
    </source>
</evidence>
<keyword evidence="2" id="KW-0472">Membrane</keyword>
<evidence type="ECO:0000313" key="4">
    <source>
        <dbReference type="Proteomes" id="UP000001307"/>
    </source>
</evidence>
<dbReference type="EMBL" id="FN653641">
    <property type="protein sequence ID" value="CBY15734.1"/>
    <property type="molecule type" value="Genomic_DNA"/>
</dbReference>
<accession>E4Y1J0</accession>
<evidence type="ECO:0000256" key="1">
    <source>
        <dbReference type="SAM" id="MobiDB-lite"/>
    </source>
</evidence>
<gene>
    <name evidence="3" type="ORF">GSOID_T00014047001</name>
</gene>
<dbReference type="AlphaFoldDB" id="E4Y1J0"/>
<protein>
    <submittedName>
        <fullName evidence="3">Uncharacterized protein</fullName>
    </submittedName>
</protein>
<keyword evidence="2" id="KW-1133">Transmembrane helix</keyword>
<sequence length="230" mass="24861">MGSGNSVPVDNSWKQFQLAQMNSMVEMNSQRGFHNHMPIHLEVDNLLNLSGRSSSSDKADEPVEKKSSPAVQPQEQSGPIPASNPSPFKLSGFSDEDMARLEQFLLGAAKDKAAELEASGDNPKAAAQLGGAWSARIDLSTVVTSPPPTLIDWTSGIDVQSTEWRVAGLLIGLGGASVLVCVAILVFWKCHGKRSSARGYPYASNGFIVPRRSSNRRSYELSSRQPFEVM</sequence>
<keyword evidence="4" id="KW-1185">Reference proteome</keyword>
<proteinExistence type="predicted"/>
<name>E4Y1J0_OIKDI</name>
<feature type="region of interest" description="Disordered" evidence="1">
    <location>
        <begin position="50"/>
        <end position="92"/>
    </location>
</feature>
<dbReference type="Proteomes" id="UP000001307">
    <property type="component" value="Unassembled WGS sequence"/>
</dbReference>
<organism evidence="3">
    <name type="scientific">Oikopleura dioica</name>
    <name type="common">Tunicate</name>
    <dbReference type="NCBI Taxonomy" id="34765"/>
    <lineage>
        <taxon>Eukaryota</taxon>
        <taxon>Metazoa</taxon>
        <taxon>Chordata</taxon>
        <taxon>Tunicata</taxon>
        <taxon>Appendicularia</taxon>
        <taxon>Copelata</taxon>
        <taxon>Oikopleuridae</taxon>
        <taxon>Oikopleura</taxon>
    </lineage>
</organism>
<reference evidence="3" key="1">
    <citation type="journal article" date="2010" name="Science">
        <title>Plasticity of animal genome architecture unmasked by rapid evolution of a pelagic tunicate.</title>
        <authorList>
            <person name="Denoeud F."/>
            <person name="Henriet S."/>
            <person name="Mungpakdee S."/>
            <person name="Aury J.M."/>
            <person name="Da Silva C."/>
            <person name="Brinkmann H."/>
            <person name="Mikhaleva J."/>
            <person name="Olsen L.C."/>
            <person name="Jubin C."/>
            <person name="Canestro C."/>
            <person name="Bouquet J.M."/>
            <person name="Danks G."/>
            <person name="Poulain J."/>
            <person name="Campsteijn C."/>
            <person name="Adamski M."/>
            <person name="Cross I."/>
            <person name="Yadetie F."/>
            <person name="Muffato M."/>
            <person name="Louis A."/>
            <person name="Butcher S."/>
            <person name="Tsagkogeorga G."/>
            <person name="Konrad A."/>
            <person name="Singh S."/>
            <person name="Jensen M.F."/>
            <person name="Cong E.H."/>
            <person name="Eikeseth-Otteraa H."/>
            <person name="Noel B."/>
            <person name="Anthouard V."/>
            <person name="Porcel B.M."/>
            <person name="Kachouri-Lafond R."/>
            <person name="Nishino A."/>
            <person name="Ugolini M."/>
            <person name="Chourrout P."/>
            <person name="Nishida H."/>
            <person name="Aasland R."/>
            <person name="Huzurbazar S."/>
            <person name="Westhof E."/>
            <person name="Delsuc F."/>
            <person name="Lehrach H."/>
            <person name="Reinhardt R."/>
            <person name="Weissenbach J."/>
            <person name="Roy S.W."/>
            <person name="Artiguenave F."/>
            <person name="Postlethwait J.H."/>
            <person name="Manak J.R."/>
            <person name="Thompson E.M."/>
            <person name="Jaillon O."/>
            <person name="Du Pasquier L."/>
            <person name="Boudinot P."/>
            <person name="Liberles D.A."/>
            <person name="Volff J.N."/>
            <person name="Philippe H."/>
            <person name="Lenhard B."/>
            <person name="Roest Crollius H."/>
            <person name="Wincker P."/>
            <person name="Chourrout D."/>
        </authorList>
    </citation>
    <scope>NUCLEOTIDE SEQUENCE [LARGE SCALE GENOMIC DNA]</scope>
</reference>
<evidence type="ECO:0000256" key="2">
    <source>
        <dbReference type="SAM" id="Phobius"/>
    </source>
</evidence>
<feature type="compositionally biased region" description="Basic and acidic residues" evidence="1">
    <location>
        <begin position="55"/>
        <end position="67"/>
    </location>
</feature>
<keyword evidence="2" id="KW-0812">Transmembrane</keyword>
<dbReference type="InParanoid" id="E4Y1J0"/>